<sequence length="780" mass="86111">MHRASLQYLFTNIKDTHLTIGLDSIFSKIIFNCEIKLLKKAIIAIKDTFINNPILVACVMTNYLHKVLPPQYSHVNKVYCLLAATVFCALPLCSTEAAAENILKYSGTTNIHGDAKTWAAKDEYDGIDIRVTGVDPGYYTETTEALVLNNRSLNVKGKGKFVSIINTAQNERIDNNGGIYAKGGSTVNFTDVDSIYIAAIAGKEGGNDSTVISAKDPFMGDRTGHTNTINISGTVVQLIGSIDVFHSLGSLLNQNARHTVNAALSGSDSFWYGSTIGEDGKRTTVNLSLSDGATWIFNAGKSFLNDGGKIHNLKLDKGVVLFADAEVWETYRNTVIKGTDYVLANYRDPNQRYSRVEISNLTGPGGIFKIDLDWQSNNGERKYTEKSDFITIGTAEDGSRQIIEFDMGKAHLDEMKNGDKLYFASVGSGSTTFSTNVEGEVNRADELYRFGLHTQSEQDGADQPTYWFLTKSIGSANENVDFLNNAVLASFSLASDLDRFHERQGEARHEERGTNGLWARYRYSDIGRKHAFDMDKNMIQVGYNKEVSTADSHKIVSLAFDYTRADTDLFGVSGSGSSDRYGLNLYYTVLDESGSYADFNAKIGRLGSDYNLRNDSGQKIGGSLWQTFYGVSAELGWKFELNDFLFIEPQTQLQVIRIEGTRFETESGIKAQIADTNSIIGRVGFRAGSSFSFGSAERISTAYIYGDVLREFKGDHVFAARGHSTSVDFSYADKETWYDAGIGANLSLSSNTDLWLNAKYIFGGYFESSRQINAGVRFSF</sequence>
<dbReference type="RefSeq" id="WP_016474261.1">
    <property type="nucleotide sequence ID" value="NZ_KE150480.1"/>
</dbReference>
<reference evidence="2 3" key="1">
    <citation type="submission" date="2013-04" db="EMBL/GenBank/DDBJ databases">
        <title>The Genome Sequence of Sutterella wadsworthensis HGA0223.</title>
        <authorList>
            <consortium name="The Broad Institute Genomics Platform"/>
            <person name="Earl A."/>
            <person name="Ward D."/>
            <person name="Feldgarden M."/>
            <person name="Gevers D."/>
            <person name="Schmidt T.M."/>
            <person name="Dover J."/>
            <person name="Dai D."/>
            <person name="Walker B."/>
            <person name="Young S."/>
            <person name="Zeng Q."/>
            <person name="Gargeya S."/>
            <person name="Fitzgerald M."/>
            <person name="Haas B."/>
            <person name="Abouelleil A."/>
            <person name="Allen A.W."/>
            <person name="Alvarado L."/>
            <person name="Arachchi H.M."/>
            <person name="Berlin A.M."/>
            <person name="Chapman S.B."/>
            <person name="Gainer-Dewar J."/>
            <person name="Goldberg J."/>
            <person name="Griggs A."/>
            <person name="Gujja S."/>
            <person name="Hansen M."/>
            <person name="Howarth C."/>
            <person name="Imamovic A."/>
            <person name="Ireland A."/>
            <person name="Larimer J."/>
            <person name="McCowan C."/>
            <person name="Murphy C."/>
            <person name="Pearson M."/>
            <person name="Poon T.W."/>
            <person name="Priest M."/>
            <person name="Roberts A."/>
            <person name="Saif S."/>
            <person name="Shea T."/>
            <person name="Sisk P."/>
            <person name="Sykes S."/>
            <person name="Wortman J."/>
            <person name="Nusbaum C."/>
            <person name="Birren B."/>
        </authorList>
    </citation>
    <scope>NUCLEOTIDE SEQUENCE [LARGE SCALE GENOMIC DNA]</scope>
    <source>
        <strain evidence="2 3">HGA0223</strain>
    </source>
</reference>
<dbReference type="InterPro" id="IPR006315">
    <property type="entry name" value="OM_autotransptr_brl_dom"/>
</dbReference>
<name>S3BLG4_9BURK</name>
<dbReference type="AlphaFoldDB" id="S3BLG4"/>
<proteinExistence type="predicted"/>
<evidence type="ECO:0000259" key="1">
    <source>
        <dbReference type="PROSITE" id="PS51208"/>
    </source>
</evidence>
<accession>S3BLG4</accession>
<feature type="domain" description="Autotransporter" evidence="1">
    <location>
        <begin position="510"/>
        <end position="780"/>
    </location>
</feature>
<gene>
    <name evidence="2" type="ORF">HMPREF1476_00945</name>
</gene>
<keyword evidence="3" id="KW-1185">Reference proteome</keyword>
<organism evidence="2 3">
    <name type="scientific">Sutterella wadsworthensis HGA0223</name>
    <dbReference type="NCBI Taxonomy" id="1203554"/>
    <lineage>
        <taxon>Bacteria</taxon>
        <taxon>Pseudomonadati</taxon>
        <taxon>Pseudomonadota</taxon>
        <taxon>Betaproteobacteria</taxon>
        <taxon>Burkholderiales</taxon>
        <taxon>Sutterellaceae</taxon>
        <taxon>Sutterella</taxon>
    </lineage>
</organism>
<dbReference type="EMBL" id="ATCF01000012">
    <property type="protein sequence ID" value="EPE00216.1"/>
    <property type="molecule type" value="Genomic_DNA"/>
</dbReference>
<protein>
    <submittedName>
        <fullName evidence="2">Outer membrane autotransporter barrel domain-containing protein</fullName>
    </submittedName>
</protein>
<dbReference type="SUPFAM" id="SSF51126">
    <property type="entry name" value="Pectin lyase-like"/>
    <property type="match status" value="1"/>
</dbReference>
<dbReference type="eggNOG" id="COG3468">
    <property type="taxonomic scope" value="Bacteria"/>
</dbReference>
<dbReference type="InterPro" id="IPR036709">
    <property type="entry name" value="Autotransporte_beta_dom_sf"/>
</dbReference>
<comment type="caution">
    <text evidence="2">The sequence shown here is derived from an EMBL/GenBank/DDBJ whole genome shotgun (WGS) entry which is preliminary data.</text>
</comment>
<dbReference type="Pfam" id="PF03797">
    <property type="entry name" value="Autotransporter"/>
    <property type="match status" value="1"/>
</dbReference>
<dbReference type="PROSITE" id="PS51208">
    <property type="entry name" value="AUTOTRANSPORTER"/>
    <property type="match status" value="1"/>
</dbReference>
<dbReference type="Gene3D" id="2.40.128.130">
    <property type="entry name" value="Autotransporter beta-domain"/>
    <property type="match status" value="1"/>
</dbReference>
<evidence type="ECO:0000313" key="3">
    <source>
        <dbReference type="Proteomes" id="UP000014400"/>
    </source>
</evidence>
<dbReference type="InterPro" id="IPR005546">
    <property type="entry name" value="Autotransporte_beta"/>
</dbReference>
<dbReference type="NCBIfam" id="TIGR01414">
    <property type="entry name" value="autotrans_barl"/>
    <property type="match status" value="1"/>
</dbReference>
<dbReference type="PANTHER" id="PTHR35037">
    <property type="entry name" value="C-TERMINAL REGION OF AIDA-LIKE PROTEIN"/>
    <property type="match status" value="1"/>
</dbReference>
<dbReference type="PANTHER" id="PTHR35037:SF7">
    <property type="entry name" value="AUTOTRANSPORTER"/>
    <property type="match status" value="1"/>
</dbReference>
<evidence type="ECO:0000313" key="2">
    <source>
        <dbReference type="EMBL" id="EPE00216.1"/>
    </source>
</evidence>
<dbReference type="Proteomes" id="UP000014400">
    <property type="component" value="Unassembled WGS sequence"/>
</dbReference>
<dbReference type="InterPro" id="IPR011050">
    <property type="entry name" value="Pectin_lyase_fold/virulence"/>
</dbReference>
<dbReference type="PATRIC" id="fig|1203554.3.peg.969"/>
<dbReference type="InterPro" id="IPR051551">
    <property type="entry name" value="Autotransporter_adhesion"/>
</dbReference>
<dbReference type="SMART" id="SM00869">
    <property type="entry name" value="Autotransporter"/>
    <property type="match status" value="1"/>
</dbReference>
<dbReference type="HOGENOM" id="CLU_358990_0_0_4"/>
<dbReference type="SUPFAM" id="SSF103515">
    <property type="entry name" value="Autotransporter"/>
    <property type="match status" value="1"/>
</dbReference>
<dbReference type="GO" id="GO:0019867">
    <property type="term" value="C:outer membrane"/>
    <property type="evidence" value="ECO:0007669"/>
    <property type="project" value="InterPro"/>
</dbReference>